<feature type="transmembrane region" description="Helical" evidence="1">
    <location>
        <begin position="16"/>
        <end position="36"/>
    </location>
</feature>
<keyword evidence="1" id="KW-0812">Transmembrane</keyword>
<name>A0A0A9DED0_ARUDO</name>
<organism evidence="2">
    <name type="scientific">Arundo donax</name>
    <name type="common">Giant reed</name>
    <name type="synonym">Donax arundinaceus</name>
    <dbReference type="NCBI Taxonomy" id="35708"/>
    <lineage>
        <taxon>Eukaryota</taxon>
        <taxon>Viridiplantae</taxon>
        <taxon>Streptophyta</taxon>
        <taxon>Embryophyta</taxon>
        <taxon>Tracheophyta</taxon>
        <taxon>Spermatophyta</taxon>
        <taxon>Magnoliopsida</taxon>
        <taxon>Liliopsida</taxon>
        <taxon>Poales</taxon>
        <taxon>Poaceae</taxon>
        <taxon>PACMAD clade</taxon>
        <taxon>Arundinoideae</taxon>
        <taxon>Arundineae</taxon>
        <taxon>Arundo</taxon>
    </lineage>
</organism>
<evidence type="ECO:0000256" key="1">
    <source>
        <dbReference type="SAM" id="Phobius"/>
    </source>
</evidence>
<reference evidence="2" key="1">
    <citation type="submission" date="2014-09" db="EMBL/GenBank/DDBJ databases">
        <authorList>
            <person name="Magalhaes I.L.F."/>
            <person name="Oliveira U."/>
            <person name="Santos F.R."/>
            <person name="Vidigal T.H.D.A."/>
            <person name="Brescovit A.D."/>
            <person name="Santos A.J."/>
        </authorList>
    </citation>
    <scope>NUCLEOTIDE SEQUENCE</scope>
    <source>
        <tissue evidence="2">Shoot tissue taken approximately 20 cm above the soil surface</tissue>
    </source>
</reference>
<sequence length="58" mass="6227">MLSSIHSNLFVGLPPMILAVFGLPPAVGWTIAIVLFSDALPVHISLLTVAGQRIYRVI</sequence>
<evidence type="ECO:0000313" key="2">
    <source>
        <dbReference type="EMBL" id="JAD86156.1"/>
    </source>
</evidence>
<dbReference type="AlphaFoldDB" id="A0A0A9DED0"/>
<proteinExistence type="predicted"/>
<protein>
    <submittedName>
        <fullName evidence="2">Uncharacterized protein</fullName>
    </submittedName>
</protein>
<keyword evidence="1" id="KW-0472">Membrane</keyword>
<accession>A0A0A9DED0</accession>
<keyword evidence="1" id="KW-1133">Transmembrane helix</keyword>
<reference evidence="2" key="2">
    <citation type="journal article" date="2015" name="Data Brief">
        <title>Shoot transcriptome of the giant reed, Arundo donax.</title>
        <authorList>
            <person name="Barrero R.A."/>
            <person name="Guerrero F.D."/>
            <person name="Moolhuijzen P."/>
            <person name="Goolsby J.A."/>
            <person name="Tidwell J."/>
            <person name="Bellgard S.E."/>
            <person name="Bellgard M.I."/>
        </authorList>
    </citation>
    <scope>NUCLEOTIDE SEQUENCE</scope>
    <source>
        <tissue evidence="2">Shoot tissue taken approximately 20 cm above the soil surface</tissue>
    </source>
</reference>
<dbReference type="EMBL" id="GBRH01211739">
    <property type="protein sequence ID" value="JAD86156.1"/>
    <property type="molecule type" value="Transcribed_RNA"/>
</dbReference>